<dbReference type="Proteomes" id="UP000789342">
    <property type="component" value="Unassembled WGS sequence"/>
</dbReference>
<dbReference type="OrthoDB" id="2412606at2759"/>
<accession>A0A9N9A1Z5</accession>
<organism evidence="1 2">
    <name type="scientific">Acaulospora morrowiae</name>
    <dbReference type="NCBI Taxonomy" id="94023"/>
    <lineage>
        <taxon>Eukaryota</taxon>
        <taxon>Fungi</taxon>
        <taxon>Fungi incertae sedis</taxon>
        <taxon>Mucoromycota</taxon>
        <taxon>Glomeromycotina</taxon>
        <taxon>Glomeromycetes</taxon>
        <taxon>Diversisporales</taxon>
        <taxon>Acaulosporaceae</taxon>
        <taxon>Acaulospora</taxon>
    </lineage>
</organism>
<name>A0A9N9A1Z5_9GLOM</name>
<dbReference type="EMBL" id="CAJVPV010001994">
    <property type="protein sequence ID" value="CAG8514818.1"/>
    <property type="molecule type" value="Genomic_DNA"/>
</dbReference>
<proteinExistence type="predicted"/>
<evidence type="ECO:0000313" key="2">
    <source>
        <dbReference type="Proteomes" id="UP000789342"/>
    </source>
</evidence>
<feature type="non-terminal residue" evidence="1">
    <location>
        <position position="563"/>
    </location>
</feature>
<evidence type="ECO:0000313" key="1">
    <source>
        <dbReference type="EMBL" id="CAG8514818.1"/>
    </source>
</evidence>
<comment type="caution">
    <text evidence="1">The sequence shown here is derived from an EMBL/GenBank/DDBJ whole genome shotgun (WGS) entry which is preliminary data.</text>
</comment>
<keyword evidence="2" id="KW-1185">Reference proteome</keyword>
<sequence>QNKAPQWQKYRNLYGVDEMVKNYWKREKTAEDSTPGPFGTSKKLVECIDASNTVAEKEKNVVTENTVEAVGIKNNHGSKEMSPMNPTSVSVNGKRKINLPQPREEKSPVPKTVSNVHTDNDLINKMEWKSNLVKGKTKLFIGNVIVKPFLEYCFEFSSFNQVSSKNEALWMENFLPQSYAEEIIDSHLQTSIFIIESSTENPQWSLDLAFEKNLMEHNDIVGVIRINDKENSYWLIFPNTTRTCLKFGFSTQTQYLEYRPFFAVYKIISTVRSDFLNPTDCKIIEPVTKAIKDSKLFSANVFLDSAERGKLLEFCIDKPKFVDFSPEDNFERKEILNLLECNGAHETDYSEDVEIVLIHVLYEKQINFMPNLMRLKDLPKCKFILYGTDFRIKEQEYAEEVLQQGGFVTVTSLAFSTEKDVIERIRKVLKHQAQIFPGSKWEIVLSQHVKEYLKQISAQQNSYSLKSYYTILLSEQKDYIRYFKLDELHNFSAKSAIRNPPSMIKSLHLTMNKMHLNHWKEHRHYIVICGDAEKKLDLVHIEGVSRLSLSEFEMKFGNNYEGS</sequence>
<dbReference type="AlphaFoldDB" id="A0A9N9A1Z5"/>
<reference evidence="1" key="1">
    <citation type="submission" date="2021-06" db="EMBL/GenBank/DDBJ databases">
        <authorList>
            <person name="Kallberg Y."/>
            <person name="Tangrot J."/>
            <person name="Rosling A."/>
        </authorList>
    </citation>
    <scope>NUCLEOTIDE SEQUENCE</scope>
    <source>
        <strain evidence="1">CL551</strain>
    </source>
</reference>
<gene>
    <name evidence="1" type="ORF">AMORRO_LOCUS3910</name>
</gene>
<protein>
    <submittedName>
        <fullName evidence="1">12225_t:CDS:1</fullName>
    </submittedName>
</protein>